<accession>A0ABQ6IQT5</accession>
<sequence>MVAFADAVGIATAVGEDLIHLLSGEAAGATEVLALPEVEVDVVLSLAGVVGHTDAVGRAGLQQRHDVAADEVDALDDTDEVVRGMTDSAVMSSRKSWISEAARSRQSTPSRFARSSSGSSTSVTFWTKRTSAPASSSARLSRSTVT</sequence>
<protein>
    <submittedName>
        <fullName evidence="2">Uncharacterized protein</fullName>
    </submittedName>
</protein>
<comment type="caution">
    <text evidence="2">The sequence shown here is derived from an EMBL/GenBank/DDBJ whole genome shotgun (WGS) entry which is preliminary data.</text>
</comment>
<dbReference type="Proteomes" id="UP001157126">
    <property type="component" value="Unassembled WGS sequence"/>
</dbReference>
<organism evidence="2 3">
    <name type="scientific">Mobilicoccus caccae</name>
    <dbReference type="NCBI Taxonomy" id="1859295"/>
    <lineage>
        <taxon>Bacteria</taxon>
        <taxon>Bacillati</taxon>
        <taxon>Actinomycetota</taxon>
        <taxon>Actinomycetes</taxon>
        <taxon>Micrococcales</taxon>
        <taxon>Dermatophilaceae</taxon>
        <taxon>Mobilicoccus</taxon>
    </lineage>
</organism>
<feature type="region of interest" description="Disordered" evidence="1">
    <location>
        <begin position="99"/>
        <end position="146"/>
    </location>
</feature>
<reference evidence="3" key="1">
    <citation type="journal article" date="2019" name="Int. J. Syst. Evol. Microbiol.">
        <title>The Global Catalogue of Microorganisms (GCM) 10K type strain sequencing project: providing services to taxonomists for standard genome sequencing and annotation.</title>
        <authorList>
            <consortium name="The Broad Institute Genomics Platform"/>
            <consortium name="The Broad Institute Genome Sequencing Center for Infectious Disease"/>
            <person name="Wu L."/>
            <person name="Ma J."/>
        </authorList>
    </citation>
    <scope>NUCLEOTIDE SEQUENCE [LARGE SCALE GENOMIC DNA]</scope>
    <source>
        <strain evidence="3">NBRC 113072</strain>
    </source>
</reference>
<keyword evidence="3" id="KW-1185">Reference proteome</keyword>
<proteinExistence type="predicted"/>
<evidence type="ECO:0000313" key="3">
    <source>
        <dbReference type="Proteomes" id="UP001157126"/>
    </source>
</evidence>
<evidence type="ECO:0000256" key="1">
    <source>
        <dbReference type="SAM" id="MobiDB-lite"/>
    </source>
</evidence>
<dbReference type="EMBL" id="BSUO01000001">
    <property type="protein sequence ID" value="GMA39557.1"/>
    <property type="molecule type" value="Genomic_DNA"/>
</dbReference>
<gene>
    <name evidence="2" type="ORF">GCM10025883_16020</name>
</gene>
<evidence type="ECO:0000313" key="2">
    <source>
        <dbReference type="EMBL" id="GMA39557.1"/>
    </source>
</evidence>
<name>A0ABQ6IQT5_9MICO</name>
<feature type="compositionally biased region" description="Low complexity" evidence="1">
    <location>
        <begin position="107"/>
        <end position="146"/>
    </location>
</feature>